<dbReference type="InterPro" id="IPR045078">
    <property type="entry name" value="TST/MPST-like"/>
</dbReference>
<evidence type="ECO:0000259" key="3">
    <source>
        <dbReference type="PROSITE" id="PS50206"/>
    </source>
</evidence>
<protein>
    <submittedName>
        <fullName evidence="4">Sulfurtransferase</fullName>
    </submittedName>
</protein>
<evidence type="ECO:0000256" key="2">
    <source>
        <dbReference type="ARBA" id="ARBA00022737"/>
    </source>
</evidence>
<name>A0ABQ3D5C7_9RHOB</name>
<dbReference type="PANTHER" id="PTHR11364:SF27">
    <property type="entry name" value="SULFURTRANSFERASE"/>
    <property type="match status" value="1"/>
</dbReference>
<keyword evidence="2" id="KW-0677">Repeat</keyword>
<evidence type="ECO:0000313" key="5">
    <source>
        <dbReference type="Proteomes" id="UP000634455"/>
    </source>
</evidence>
<comment type="caution">
    <text evidence="4">The sequence shown here is derived from an EMBL/GenBank/DDBJ whole genome shotgun (WGS) entry which is preliminary data.</text>
</comment>
<feature type="domain" description="Rhodanese" evidence="3">
    <location>
        <begin position="15"/>
        <end position="132"/>
    </location>
</feature>
<dbReference type="PANTHER" id="PTHR11364">
    <property type="entry name" value="THIOSULFATE SULFERTANSFERASE"/>
    <property type="match status" value="1"/>
</dbReference>
<sequence>MKVTVSTDWLAQHINDPKLRILDASWYLPTENRDGHAEYNTQHIAGAQFFDIDKISDTSSDLPHMAPTAAAFETAVRAMGISNDSTIIIYDGAGLFSAARVWWMFRAMGHDDVYVLDGGLPEWINKKLSTQSQSSQPDAGNFSASFDATNVVDETQVLDTTAQVIDARPPARFRGETVEPRAGLRSGHIPNSTNVFFKAVLTPDNHLKSVDELRDVFQGKNIDLTKPIITSCGSGVTAAVLALALARLDVTEQALYDGSWAQWGADKNLPIQTG</sequence>
<dbReference type="CDD" id="cd01449">
    <property type="entry name" value="TST_Repeat_2"/>
    <property type="match status" value="1"/>
</dbReference>
<gene>
    <name evidence="4" type="primary">SseA</name>
    <name evidence="4" type="ORF">GCM10008927_26480</name>
</gene>
<dbReference type="RefSeq" id="WP_189641217.1">
    <property type="nucleotide sequence ID" value="NZ_BMZF01000009.1"/>
</dbReference>
<accession>A0ABQ3D5C7</accession>
<dbReference type="InterPro" id="IPR036873">
    <property type="entry name" value="Rhodanese-like_dom_sf"/>
</dbReference>
<proteinExistence type="predicted"/>
<keyword evidence="5" id="KW-1185">Reference proteome</keyword>
<dbReference type="Pfam" id="PF00581">
    <property type="entry name" value="Rhodanese"/>
    <property type="match status" value="2"/>
</dbReference>
<dbReference type="NCBIfam" id="NF008557">
    <property type="entry name" value="PRK11493.1"/>
    <property type="match status" value="1"/>
</dbReference>
<dbReference type="EMBL" id="BMZF01000009">
    <property type="protein sequence ID" value="GHA59622.1"/>
    <property type="molecule type" value="Genomic_DNA"/>
</dbReference>
<keyword evidence="1" id="KW-0808">Transferase</keyword>
<evidence type="ECO:0000313" key="4">
    <source>
        <dbReference type="EMBL" id="GHA59622.1"/>
    </source>
</evidence>
<dbReference type="PROSITE" id="PS50206">
    <property type="entry name" value="RHODANESE_3"/>
    <property type="match status" value="2"/>
</dbReference>
<dbReference type="CDD" id="cd01448">
    <property type="entry name" value="TST_Repeat_1"/>
    <property type="match status" value="1"/>
</dbReference>
<organism evidence="4 5">
    <name type="scientific">Paramylibacter ulvae</name>
    <dbReference type="NCBI Taxonomy" id="1651968"/>
    <lineage>
        <taxon>Bacteria</taxon>
        <taxon>Pseudomonadati</taxon>
        <taxon>Pseudomonadota</taxon>
        <taxon>Alphaproteobacteria</taxon>
        <taxon>Rhodobacterales</taxon>
        <taxon>Paracoccaceae</taxon>
        <taxon>Paramylibacter</taxon>
    </lineage>
</organism>
<reference evidence="5" key="1">
    <citation type="journal article" date="2019" name="Int. J. Syst. Evol. Microbiol.">
        <title>The Global Catalogue of Microorganisms (GCM) 10K type strain sequencing project: providing services to taxonomists for standard genome sequencing and annotation.</title>
        <authorList>
            <consortium name="The Broad Institute Genomics Platform"/>
            <consortium name="The Broad Institute Genome Sequencing Center for Infectious Disease"/>
            <person name="Wu L."/>
            <person name="Ma J."/>
        </authorList>
    </citation>
    <scope>NUCLEOTIDE SEQUENCE [LARGE SCALE GENOMIC DNA]</scope>
    <source>
        <strain evidence="5">KCTC 32465</strain>
    </source>
</reference>
<evidence type="ECO:0000256" key="1">
    <source>
        <dbReference type="ARBA" id="ARBA00022679"/>
    </source>
</evidence>
<dbReference type="Proteomes" id="UP000634455">
    <property type="component" value="Unassembled WGS sequence"/>
</dbReference>
<dbReference type="Gene3D" id="3.40.250.10">
    <property type="entry name" value="Rhodanese-like domain"/>
    <property type="match status" value="2"/>
</dbReference>
<dbReference type="SUPFAM" id="SSF52821">
    <property type="entry name" value="Rhodanese/Cell cycle control phosphatase"/>
    <property type="match status" value="2"/>
</dbReference>
<dbReference type="SMART" id="SM00450">
    <property type="entry name" value="RHOD"/>
    <property type="match status" value="2"/>
</dbReference>
<feature type="domain" description="Rhodanese" evidence="3">
    <location>
        <begin position="158"/>
        <end position="272"/>
    </location>
</feature>
<dbReference type="InterPro" id="IPR001763">
    <property type="entry name" value="Rhodanese-like_dom"/>
</dbReference>